<dbReference type="EnsemblFungi" id="EJT72782">
    <property type="protein sequence ID" value="EJT72782"/>
    <property type="gene ID" value="GGTG_09637"/>
</dbReference>
<feature type="compositionally biased region" description="Gly residues" evidence="1">
    <location>
        <begin position="601"/>
        <end position="611"/>
    </location>
</feature>
<dbReference type="VEuPathDB" id="FungiDB:GGTG_09637"/>
<feature type="compositionally biased region" description="Basic and acidic residues" evidence="1">
    <location>
        <begin position="388"/>
        <end position="398"/>
    </location>
</feature>
<dbReference type="AlphaFoldDB" id="J3P7Z9"/>
<gene>
    <name evidence="3" type="primary">20350095</name>
    <name evidence="2" type="ORF">GGTG_09637</name>
</gene>
<dbReference type="GeneID" id="20350095"/>
<dbReference type="RefSeq" id="XP_009225756.1">
    <property type="nucleotide sequence ID" value="XM_009227492.1"/>
</dbReference>
<feature type="compositionally biased region" description="Basic residues" evidence="1">
    <location>
        <begin position="918"/>
        <end position="932"/>
    </location>
</feature>
<evidence type="ECO:0000313" key="4">
    <source>
        <dbReference type="Proteomes" id="UP000006039"/>
    </source>
</evidence>
<evidence type="ECO:0000256" key="1">
    <source>
        <dbReference type="SAM" id="MobiDB-lite"/>
    </source>
</evidence>
<dbReference type="STRING" id="644352.J3P7Z9"/>
<dbReference type="Proteomes" id="UP000006039">
    <property type="component" value="Unassembled WGS sequence"/>
</dbReference>
<accession>J3P7Z9</accession>
<sequence>MPRFPVSFGKRRSTADSHDHAPAEPSFRVLERTDASNVKSFDGGKRMMSAAKTYQPVKTAMSVDLSPMDDNIFLDMKNNRGSGVSNNTAKSSLTDTSSRHSNASTAPSSTTDLTPLDDAKTPARKQYDNGSGIPAVPPLPKNSPNGFLRAAGRTFSFGGSKKSSPPTSVPEEPMPRPFTSDVSTPERVSPLGRARATTSSTSSTATPPKLEEEFDLGGDFSKMLSFDKRQSVMTLKGENASDRQALGPRSLTGNRLNQPAPLHIDKSSRIEASPLSWNSHNSGEGLLAASPNLAAQPRTNENVPPPVPKHTSNKLSSPSEPGPQRRSATYGNRNSAEAEDEDTSLLTDISAASKFLSTNNTPTQGAGRYRRNEDTLGIGFRQVQSESHLSRLDSKDDDNLFDTGLAASSRAASRYVSRRPSPPRNKVMTPAQFERYRQDKERQNSPLDETTPSKDNDDEEDEINYDDDEDEVEKSKEAAKQRRKQEAHMAVYRQQMMKVTGEPSSGHQSRPSIALSFSTPNLFNPQGQSPPKSSGNSESEEEDEEVPLAILAAHGFPNKNRPPTRLSAMMSNPNLRAAAQAPSYQRPGSVADGAHAPPAPQGGGGGGGSGGRLPVFARNLPQDPYVGAGLINHAPRESLSFSGGSPAAGVPPGGLVGVIASEERSRALRRGSPSVDAHKPMLSFGGGTGGFDPMAGIPPNMMYPSAHQQKPSTDQTQMQMNQQMTQFMQMQMQFMQMQMMANQGGGNRMSMVMPNMSMGMMGPGGMMGMGMGGPETMRHSFMDNGSVYDMPIRPESHMRSMSMVQPSSASWIQPPPNPGYAPSIRIQGANGYAPSIAPSERSNIGLPGRYRPVSHMPAPKTSASPSLPSPLDHNRMSSMSGALGGGGWDQNRTKSPLQSSAVQASDDEDDEEAWTAMKQKREKKRSLWKTKKSIGGDISAMIR</sequence>
<dbReference type="eggNOG" id="ENOG502S93S">
    <property type="taxonomic scope" value="Eukaryota"/>
</dbReference>
<feature type="compositionally biased region" description="Low complexity" evidence="1">
    <location>
        <begin position="193"/>
        <end position="206"/>
    </location>
</feature>
<feature type="compositionally biased region" description="Polar residues" evidence="1">
    <location>
        <begin position="326"/>
        <end position="335"/>
    </location>
</feature>
<feature type="region of interest" description="Disordered" evidence="1">
    <location>
        <begin position="74"/>
        <end position="216"/>
    </location>
</feature>
<feature type="region of interest" description="Disordered" evidence="1">
    <location>
        <begin position="578"/>
        <end position="614"/>
    </location>
</feature>
<feature type="compositionally biased region" description="Basic and acidic residues" evidence="1">
    <location>
        <begin position="434"/>
        <end position="443"/>
    </location>
</feature>
<dbReference type="PANTHER" id="PTHR42068">
    <property type="entry name" value="YALI0B18964P"/>
    <property type="match status" value="1"/>
</dbReference>
<proteinExistence type="predicted"/>
<dbReference type="HOGENOM" id="CLU_006885_0_0_1"/>
<reference evidence="4" key="1">
    <citation type="submission" date="2010-07" db="EMBL/GenBank/DDBJ databases">
        <title>The genome sequence of Gaeumannomyces graminis var. tritici strain R3-111a-1.</title>
        <authorList>
            <consortium name="The Broad Institute Genome Sequencing Platform"/>
            <person name="Ma L.-J."/>
            <person name="Dead R."/>
            <person name="Young S."/>
            <person name="Zeng Q."/>
            <person name="Koehrsen M."/>
            <person name="Alvarado L."/>
            <person name="Berlin A."/>
            <person name="Chapman S.B."/>
            <person name="Chen Z."/>
            <person name="Freedman E."/>
            <person name="Gellesch M."/>
            <person name="Goldberg J."/>
            <person name="Griggs A."/>
            <person name="Gujja S."/>
            <person name="Heilman E.R."/>
            <person name="Heiman D."/>
            <person name="Hepburn T."/>
            <person name="Howarth C."/>
            <person name="Jen D."/>
            <person name="Larson L."/>
            <person name="Mehta T."/>
            <person name="Neiman D."/>
            <person name="Pearson M."/>
            <person name="Roberts A."/>
            <person name="Saif S."/>
            <person name="Shea T."/>
            <person name="Shenoy N."/>
            <person name="Sisk P."/>
            <person name="Stolte C."/>
            <person name="Sykes S."/>
            <person name="Walk T."/>
            <person name="White J."/>
            <person name="Yandava C."/>
            <person name="Haas B."/>
            <person name="Nusbaum C."/>
            <person name="Birren B."/>
        </authorList>
    </citation>
    <scope>NUCLEOTIDE SEQUENCE [LARGE SCALE GENOMIC DNA]</scope>
    <source>
        <strain evidence="4">R3-111a-1</strain>
    </source>
</reference>
<organism evidence="2">
    <name type="scientific">Gaeumannomyces tritici (strain R3-111a-1)</name>
    <name type="common">Wheat and barley take-all root rot fungus</name>
    <name type="synonym">Gaeumannomyces graminis var. tritici</name>
    <dbReference type="NCBI Taxonomy" id="644352"/>
    <lineage>
        <taxon>Eukaryota</taxon>
        <taxon>Fungi</taxon>
        <taxon>Dikarya</taxon>
        <taxon>Ascomycota</taxon>
        <taxon>Pezizomycotina</taxon>
        <taxon>Sordariomycetes</taxon>
        <taxon>Sordariomycetidae</taxon>
        <taxon>Magnaporthales</taxon>
        <taxon>Magnaporthaceae</taxon>
        <taxon>Gaeumannomyces</taxon>
    </lineage>
</organism>
<dbReference type="PANTHER" id="PTHR42068:SF1">
    <property type="entry name" value="YALI0B18964P"/>
    <property type="match status" value="1"/>
</dbReference>
<reference evidence="3" key="4">
    <citation type="journal article" date="2015" name="G3 (Bethesda)">
        <title>Genome sequences of three phytopathogenic species of the Magnaporthaceae family of fungi.</title>
        <authorList>
            <person name="Okagaki L.H."/>
            <person name="Nunes C.C."/>
            <person name="Sailsbery J."/>
            <person name="Clay B."/>
            <person name="Brown D."/>
            <person name="John T."/>
            <person name="Oh Y."/>
            <person name="Young N."/>
            <person name="Fitzgerald M."/>
            <person name="Haas B.J."/>
            <person name="Zeng Q."/>
            <person name="Young S."/>
            <person name="Adiconis X."/>
            <person name="Fan L."/>
            <person name="Levin J.Z."/>
            <person name="Mitchell T.K."/>
            <person name="Okubara P.A."/>
            <person name="Farman M.L."/>
            <person name="Kohn L.M."/>
            <person name="Birren B."/>
            <person name="Ma L.-J."/>
            <person name="Dean R.A."/>
        </authorList>
    </citation>
    <scope>NUCLEOTIDE SEQUENCE</scope>
    <source>
        <strain evidence="3">R3-111a-1</strain>
    </source>
</reference>
<feature type="compositionally biased region" description="Polar residues" evidence="1">
    <location>
        <begin position="79"/>
        <end position="113"/>
    </location>
</feature>
<feature type="compositionally biased region" description="Basic and acidic residues" evidence="1">
    <location>
        <begin position="13"/>
        <end position="22"/>
    </location>
</feature>
<feature type="region of interest" description="Disordered" evidence="1">
    <location>
        <begin position="832"/>
        <end position="943"/>
    </location>
</feature>
<dbReference type="EMBL" id="GL385399">
    <property type="protein sequence ID" value="EJT72782.1"/>
    <property type="molecule type" value="Genomic_DNA"/>
</dbReference>
<feature type="compositionally biased region" description="Acidic residues" evidence="1">
    <location>
        <begin position="456"/>
        <end position="472"/>
    </location>
</feature>
<feature type="region of interest" description="Disordered" evidence="1">
    <location>
        <begin position="385"/>
        <end position="545"/>
    </location>
</feature>
<reference evidence="2" key="3">
    <citation type="submission" date="2010-09" db="EMBL/GenBank/DDBJ databases">
        <title>Annotation of Gaeumannomyces graminis var. tritici R3-111a-1.</title>
        <authorList>
            <consortium name="The Broad Institute Genome Sequencing Platform"/>
            <person name="Ma L.-J."/>
            <person name="Dead R."/>
            <person name="Young S.K."/>
            <person name="Zeng Q."/>
            <person name="Gargeya S."/>
            <person name="Fitzgerald M."/>
            <person name="Haas B."/>
            <person name="Abouelleil A."/>
            <person name="Alvarado L."/>
            <person name="Arachchi H.M."/>
            <person name="Berlin A."/>
            <person name="Brown A."/>
            <person name="Chapman S.B."/>
            <person name="Chen Z."/>
            <person name="Dunbar C."/>
            <person name="Freedman E."/>
            <person name="Gearin G."/>
            <person name="Gellesch M."/>
            <person name="Goldberg J."/>
            <person name="Griggs A."/>
            <person name="Gujja S."/>
            <person name="Heiman D."/>
            <person name="Howarth C."/>
            <person name="Larson L."/>
            <person name="Lui A."/>
            <person name="MacDonald P.J.P."/>
            <person name="Mehta T."/>
            <person name="Montmayeur A."/>
            <person name="Murphy C."/>
            <person name="Neiman D."/>
            <person name="Pearson M."/>
            <person name="Priest M."/>
            <person name="Roberts A."/>
            <person name="Saif S."/>
            <person name="Shea T."/>
            <person name="Shenoy N."/>
            <person name="Sisk P."/>
            <person name="Stolte C."/>
            <person name="Sykes S."/>
            <person name="Yandava C."/>
            <person name="Wortman J."/>
            <person name="Nusbaum C."/>
            <person name="Birren B."/>
        </authorList>
    </citation>
    <scope>NUCLEOTIDE SEQUENCE</scope>
    <source>
        <strain evidence="2">R3-111a-1</strain>
    </source>
</reference>
<feature type="region of interest" description="Disordered" evidence="1">
    <location>
        <begin position="234"/>
        <end position="345"/>
    </location>
</feature>
<feature type="compositionally biased region" description="Low complexity" evidence="1">
    <location>
        <begin position="406"/>
        <end position="419"/>
    </location>
</feature>
<protein>
    <submittedName>
        <fullName evidence="2 3">Uncharacterized protein</fullName>
    </submittedName>
</protein>
<feature type="compositionally biased region" description="Polar residues" evidence="1">
    <location>
        <begin position="893"/>
        <end position="903"/>
    </location>
</feature>
<feature type="region of interest" description="Disordered" evidence="1">
    <location>
        <begin position="1"/>
        <end position="31"/>
    </location>
</feature>
<keyword evidence="4" id="KW-1185">Reference proteome</keyword>
<feature type="compositionally biased region" description="Polar residues" evidence="1">
    <location>
        <begin position="502"/>
        <end position="532"/>
    </location>
</feature>
<feature type="compositionally biased region" description="Basic and acidic residues" evidence="1">
    <location>
        <begin position="117"/>
        <end position="127"/>
    </location>
</feature>
<evidence type="ECO:0000313" key="2">
    <source>
        <dbReference type="EMBL" id="EJT72782.1"/>
    </source>
</evidence>
<evidence type="ECO:0000313" key="3">
    <source>
        <dbReference type="EnsemblFungi" id="EJT72782"/>
    </source>
</evidence>
<reference evidence="3" key="5">
    <citation type="submission" date="2018-04" db="UniProtKB">
        <authorList>
            <consortium name="EnsemblFungi"/>
        </authorList>
    </citation>
    <scope>IDENTIFICATION</scope>
    <source>
        <strain evidence="3">R3-111a-1</strain>
    </source>
</reference>
<feature type="compositionally biased region" description="Basic and acidic residues" evidence="1">
    <location>
        <begin position="473"/>
        <end position="487"/>
    </location>
</feature>
<dbReference type="OrthoDB" id="5396252at2759"/>
<name>J3P7Z9_GAET3</name>
<reference evidence="2" key="2">
    <citation type="submission" date="2010-07" db="EMBL/GenBank/DDBJ databases">
        <authorList>
            <consortium name="The Broad Institute Genome Sequencing Platform"/>
            <consortium name="Broad Institute Genome Sequencing Center for Infectious Disease"/>
            <person name="Ma L.-J."/>
            <person name="Dead R."/>
            <person name="Young S."/>
            <person name="Zeng Q."/>
            <person name="Koehrsen M."/>
            <person name="Alvarado L."/>
            <person name="Berlin A."/>
            <person name="Chapman S.B."/>
            <person name="Chen Z."/>
            <person name="Freedman E."/>
            <person name="Gellesch M."/>
            <person name="Goldberg J."/>
            <person name="Griggs A."/>
            <person name="Gujja S."/>
            <person name="Heilman E.R."/>
            <person name="Heiman D."/>
            <person name="Hepburn T."/>
            <person name="Howarth C."/>
            <person name="Jen D."/>
            <person name="Larson L."/>
            <person name="Mehta T."/>
            <person name="Neiman D."/>
            <person name="Pearson M."/>
            <person name="Roberts A."/>
            <person name="Saif S."/>
            <person name="Shea T."/>
            <person name="Shenoy N."/>
            <person name="Sisk P."/>
            <person name="Stolte C."/>
            <person name="Sykes S."/>
            <person name="Walk T."/>
            <person name="White J."/>
            <person name="Yandava C."/>
            <person name="Haas B."/>
            <person name="Nusbaum C."/>
            <person name="Birren B."/>
        </authorList>
    </citation>
    <scope>NUCLEOTIDE SEQUENCE</scope>
    <source>
        <strain evidence="2">R3-111a-1</strain>
    </source>
</reference>